<dbReference type="PANTHER" id="PTHR46116">
    <property type="entry name" value="(E3-INDEPENDENT) E2 UBIQUITIN-CONJUGATING ENZYME"/>
    <property type="match status" value="1"/>
</dbReference>
<dbReference type="SMART" id="SM00212">
    <property type="entry name" value="UBCc"/>
    <property type="match status" value="1"/>
</dbReference>
<keyword evidence="1" id="KW-0808">Transferase</keyword>
<dbReference type="Gene3D" id="3.10.110.10">
    <property type="entry name" value="Ubiquitin Conjugating Enzyme"/>
    <property type="match status" value="1"/>
</dbReference>
<feature type="compositionally biased region" description="Basic and acidic residues" evidence="3">
    <location>
        <begin position="12"/>
        <end position="22"/>
    </location>
</feature>
<name>A0A7R8WIF7_9CRUS</name>
<dbReference type="PROSITE" id="PS50127">
    <property type="entry name" value="UBC_2"/>
    <property type="match status" value="1"/>
</dbReference>
<feature type="compositionally biased region" description="Basic and acidic residues" evidence="3">
    <location>
        <begin position="81"/>
        <end position="107"/>
    </location>
</feature>
<feature type="region of interest" description="Disordered" evidence="3">
    <location>
        <begin position="1"/>
        <end position="167"/>
    </location>
</feature>
<evidence type="ECO:0000256" key="3">
    <source>
        <dbReference type="SAM" id="MobiDB-lite"/>
    </source>
</evidence>
<dbReference type="PANTHER" id="PTHR46116:SF15">
    <property type="entry name" value="(E3-INDEPENDENT) E2 UBIQUITIN-CONJUGATING ENZYME"/>
    <property type="match status" value="1"/>
</dbReference>
<protein>
    <submittedName>
        <fullName evidence="4">Uncharacterized protein</fullName>
    </submittedName>
</protein>
<accession>A0A7R8WIF7</accession>
<evidence type="ECO:0000256" key="2">
    <source>
        <dbReference type="ARBA" id="ARBA00022786"/>
    </source>
</evidence>
<evidence type="ECO:0000313" key="4">
    <source>
        <dbReference type="EMBL" id="CAD7231105.1"/>
    </source>
</evidence>
<organism evidence="4">
    <name type="scientific">Cyprideis torosa</name>
    <dbReference type="NCBI Taxonomy" id="163714"/>
    <lineage>
        <taxon>Eukaryota</taxon>
        <taxon>Metazoa</taxon>
        <taxon>Ecdysozoa</taxon>
        <taxon>Arthropoda</taxon>
        <taxon>Crustacea</taxon>
        <taxon>Oligostraca</taxon>
        <taxon>Ostracoda</taxon>
        <taxon>Podocopa</taxon>
        <taxon>Podocopida</taxon>
        <taxon>Cytherocopina</taxon>
        <taxon>Cytheroidea</taxon>
        <taxon>Cytherideidae</taxon>
        <taxon>Cyprideis</taxon>
    </lineage>
</organism>
<reference evidence="4" key="1">
    <citation type="submission" date="2020-11" db="EMBL/GenBank/DDBJ databases">
        <authorList>
            <person name="Tran Van P."/>
        </authorList>
    </citation>
    <scope>NUCLEOTIDE SEQUENCE</scope>
</reference>
<feature type="compositionally biased region" description="Polar residues" evidence="3">
    <location>
        <begin position="41"/>
        <end position="59"/>
    </location>
</feature>
<sequence>MISQMRESGYPKQDEGDLRDEVNNGLFEHQFKSSSSSVSSETPSAENSINPPIQTQKNNDVLFKSARDSIPEPSSSAKRRTVPDSDVTDHRPREKKARFEGPSKEMGTRITDFDEEHTRSHIESEPSSFPKRICQEQKSSAAVAEQGLRNGNHQREPSTSSGNHQRVDQFCDSSDVSIVWEAGPSTSKAGVFERNSPSEPKEDDNDEMISLDAQLSKLLEMFADAHIGWLAKAIQKKMDIEALISEMAVSGYPKANEKLDDEEGKGVFEVLEDIVPSNHKYFSMAGTQVNNVRKILEEYKILGDALPSGIVVKGFTSNLNLLSAMIIGPKGTLYEDAVFFFDIFFPTTYPSKPPKVHYHCYHSDRLNPNLYVEGKVCLSLLGTWSGRGCENWKPHSSTLLQVLVSIQALILNLEPFYNEPGYATLKRSCPSSISRASMYNEKVLEQVLMSMNATLQNPPDIFVNEVQKHFMTTGDRTLFRISSWMQPETKTEFNLSRPLKAEARIGMLLETFQTALKKLREST</sequence>
<gene>
    <name evidence="4" type="ORF">CTOB1V02_LOCUS8959</name>
</gene>
<keyword evidence="2" id="KW-0833">Ubl conjugation pathway</keyword>
<dbReference type="GO" id="GO:0061631">
    <property type="term" value="F:ubiquitin conjugating enzyme activity"/>
    <property type="evidence" value="ECO:0007669"/>
    <property type="project" value="TreeGrafter"/>
</dbReference>
<dbReference type="AlphaFoldDB" id="A0A7R8WIF7"/>
<dbReference type="OrthoDB" id="47801at2759"/>
<dbReference type="Pfam" id="PF00179">
    <property type="entry name" value="UQ_con"/>
    <property type="match status" value="1"/>
</dbReference>
<proteinExistence type="predicted"/>
<evidence type="ECO:0000256" key="1">
    <source>
        <dbReference type="ARBA" id="ARBA00022679"/>
    </source>
</evidence>
<dbReference type="InterPro" id="IPR000608">
    <property type="entry name" value="UBC"/>
</dbReference>
<dbReference type="CDD" id="cd23837">
    <property type="entry name" value="UBCc_UBE2O"/>
    <property type="match status" value="1"/>
</dbReference>
<dbReference type="EMBL" id="OB663195">
    <property type="protein sequence ID" value="CAD7231105.1"/>
    <property type="molecule type" value="Genomic_DNA"/>
</dbReference>
<feature type="region of interest" description="Disordered" evidence="3">
    <location>
        <begin position="187"/>
        <end position="207"/>
    </location>
</feature>
<dbReference type="InterPro" id="IPR016135">
    <property type="entry name" value="UBQ-conjugating_enzyme/RWD"/>
</dbReference>
<dbReference type="SUPFAM" id="SSF54495">
    <property type="entry name" value="UBC-like"/>
    <property type="match status" value="1"/>
</dbReference>